<dbReference type="CDD" id="cd17323">
    <property type="entry name" value="MFS_Tpo1_MDR_like"/>
    <property type="match status" value="1"/>
</dbReference>
<dbReference type="AlphaFoldDB" id="A0A4S4KPZ4"/>
<feature type="transmembrane region" description="Helical" evidence="6">
    <location>
        <begin position="307"/>
        <end position="329"/>
    </location>
</feature>
<dbReference type="Proteomes" id="UP000309038">
    <property type="component" value="Unassembled WGS sequence"/>
</dbReference>
<keyword evidence="2 6" id="KW-0812">Transmembrane</keyword>
<feature type="domain" description="Major facilitator superfamily (MFS) profile" evidence="7">
    <location>
        <begin position="69"/>
        <end position="479"/>
    </location>
</feature>
<dbReference type="PANTHER" id="PTHR23502">
    <property type="entry name" value="MAJOR FACILITATOR SUPERFAMILY"/>
    <property type="match status" value="1"/>
</dbReference>
<gene>
    <name evidence="8" type="ORF">EW026_g2118</name>
</gene>
<feature type="transmembrane region" description="Helical" evidence="6">
    <location>
        <begin position="350"/>
        <end position="370"/>
    </location>
</feature>
<dbReference type="GO" id="GO:0022857">
    <property type="term" value="F:transmembrane transporter activity"/>
    <property type="evidence" value="ECO:0007669"/>
    <property type="project" value="InterPro"/>
</dbReference>
<proteinExistence type="predicted"/>
<dbReference type="SUPFAM" id="SSF103473">
    <property type="entry name" value="MFS general substrate transporter"/>
    <property type="match status" value="1"/>
</dbReference>
<feature type="transmembrane region" description="Helical" evidence="6">
    <location>
        <begin position="443"/>
        <end position="466"/>
    </location>
</feature>
<protein>
    <recommendedName>
        <fullName evidence="7">Major facilitator superfamily (MFS) profile domain-containing protein</fullName>
    </recommendedName>
</protein>
<feature type="compositionally biased region" description="Polar residues" evidence="5">
    <location>
        <begin position="1"/>
        <end position="12"/>
    </location>
</feature>
<keyword evidence="3 6" id="KW-1133">Transmembrane helix</keyword>
<feature type="transmembrane region" description="Helical" evidence="6">
    <location>
        <begin position="67"/>
        <end position="89"/>
    </location>
</feature>
<dbReference type="EMBL" id="SGPJ01000051">
    <property type="protein sequence ID" value="THH00414.1"/>
    <property type="molecule type" value="Genomic_DNA"/>
</dbReference>
<feature type="region of interest" description="Disordered" evidence="5">
    <location>
        <begin position="1"/>
        <end position="54"/>
    </location>
</feature>
<dbReference type="InterPro" id="IPR011701">
    <property type="entry name" value="MFS"/>
</dbReference>
<evidence type="ECO:0000256" key="4">
    <source>
        <dbReference type="ARBA" id="ARBA00023136"/>
    </source>
</evidence>
<feature type="transmembrane region" description="Helical" evidence="6">
    <location>
        <begin position="134"/>
        <end position="151"/>
    </location>
</feature>
<feature type="transmembrane region" description="Helical" evidence="6">
    <location>
        <begin position="382"/>
        <end position="407"/>
    </location>
</feature>
<evidence type="ECO:0000256" key="3">
    <source>
        <dbReference type="ARBA" id="ARBA00022989"/>
    </source>
</evidence>
<dbReference type="PANTHER" id="PTHR23502:SF7">
    <property type="entry name" value="DRUG_PROTON ANTIPORTER YHK8-RELATED"/>
    <property type="match status" value="1"/>
</dbReference>
<comment type="subcellular location">
    <subcellularLocation>
        <location evidence="1">Membrane</location>
        <topology evidence="1">Multi-pass membrane protein</topology>
    </subcellularLocation>
</comment>
<name>A0A4S4KPZ4_9APHY</name>
<evidence type="ECO:0000259" key="7">
    <source>
        <dbReference type="PROSITE" id="PS50850"/>
    </source>
</evidence>
<evidence type="ECO:0000256" key="1">
    <source>
        <dbReference type="ARBA" id="ARBA00004141"/>
    </source>
</evidence>
<dbReference type="InterPro" id="IPR020846">
    <property type="entry name" value="MFS_dom"/>
</dbReference>
<feature type="compositionally biased region" description="Basic and acidic residues" evidence="5">
    <location>
        <begin position="14"/>
        <end position="40"/>
    </location>
</feature>
<dbReference type="PROSITE" id="PS50850">
    <property type="entry name" value="MFS"/>
    <property type="match status" value="1"/>
</dbReference>
<evidence type="ECO:0000256" key="6">
    <source>
        <dbReference type="SAM" id="Phobius"/>
    </source>
</evidence>
<evidence type="ECO:0000313" key="9">
    <source>
        <dbReference type="Proteomes" id="UP000309038"/>
    </source>
</evidence>
<dbReference type="Gene3D" id="1.20.1250.20">
    <property type="entry name" value="MFS general substrate transporter like domains"/>
    <property type="match status" value="1"/>
</dbReference>
<feature type="transmembrane region" description="Helical" evidence="6">
    <location>
        <begin position="190"/>
        <end position="211"/>
    </location>
</feature>
<dbReference type="Pfam" id="PF07690">
    <property type="entry name" value="MFS_1"/>
    <property type="match status" value="1"/>
</dbReference>
<feature type="transmembrane region" description="Helical" evidence="6">
    <location>
        <begin position="282"/>
        <end position="301"/>
    </location>
</feature>
<keyword evidence="4 6" id="KW-0472">Membrane</keyword>
<reference evidence="8 9" key="1">
    <citation type="submission" date="2019-02" db="EMBL/GenBank/DDBJ databases">
        <title>Genome sequencing of the rare red list fungi Phlebia centrifuga.</title>
        <authorList>
            <person name="Buettner E."/>
            <person name="Kellner H."/>
        </authorList>
    </citation>
    <scope>NUCLEOTIDE SEQUENCE [LARGE SCALE GENOMIC DNA]</scope>
    <source>
        <strain evidence="8 9">DSM 108282</strain>
    </source>
</reference>
<evidence type="ECO:0000256" key="2">
    <source>
        <dbReference type="ARBA" id="ARBA00022692"/>
    </source>
</evidence>
<dbReference type="FunFam" id="1.20.1250.20:FF:000082">
    <property type="entry name" value="MFS multidrug transporter, putative"/>
    <property type="match status" value="1"/>
</dbReference>
<organism evidence="8 9">
    <name type="scientific">Hermanssonia centrifuga</name>
    <dbReference type="NCBI Taxonomy" id="98765"/>
    <lineage>
        <taxon>Eukaryota</taxon>
        <taxon>Fungi</taxon>
        <taxon>Dikarya</taxon>
        <taxon>Basidiomycota</taxon>
        <taxon>Agaricomycotina</taxon>
        <taxon>Agaricomycetes</taxon>
        <taxon>Polyporales</taxon>
        <taxon>Meruliaceae</taxon>
        <taxon>Hermanssonia</taxon>
    </lineage>
</organism>
<keyword evidence="9" id="KW-1185">Reference proteome</keyword>
<comment type="caution">
    <text evidence="8">The sequence shown here is derived from an EMBL/GenBank/DDBJ whole genome shotgun (WGS) entry which is preliminary data.</text>
</comment>
<feature type="transmembrane region" description="Helical" evidence="6">
    <location>
        <begin position="223"/>
        <end position="252"/>
    </location>
</feature>
<sequence length="479" mass="52263">MSSHTSETSLPENLSEKTDVVRDPEHGLSRDDASAKKEVDDTLPDPFAVTTLSPEENPKNLSGLRKWAIVITICSGALCATCASSMAAFAEAGVSHDLHVGKEVSILGITLFVLGLGLGPLLVGPLSEVHGRNIIYRTSYGLFFAFSWAVAFPPHIAVYLIFRFLTGFCSAAFLSVAGGSVSDLYENDKLATPMAVFTISPFIGPVIGPVAAGFISENTDWRWIFRVIIIWTFLQFILLLALVPETFAPVLLKKKAQKLRKETGDSRYACPLDRRDRTMMQAMMISCYVPFTFPIIFGQVHHFSQEFVGLSFIGLGIGMLGGLSLQPFVNRHMHKLAAQNGGVHPPPEARLIPAMFGGVMIPLSLYWLAFTTYPQVHWIAPIIASVPFGTGIFLCFTSVFTYTVVAYRPIAASAMAANTFVRTSFAAVFPLFAGQMYDRLGTVGATALLAGLTTLFAPLPFIFYRIGARLRAKSRFTHA</sequence>
<evidence type="ECO:0000313" key="8">
    <source>
        <dbReference type="EMBL" id="THH00414.1"/>
    </source>
</evidence>
<dbReference type="InterPro" id="IPR036259">
    <property type="entry name" value="MFS_trans_sf"/>
</dbReference>
<evidence type="ECO:0000256" key="5">
    <source>
        <dbReference type="SAM" id="MobiDB-lite"/>
    </source>
</evidence>
<feature type="transmembrane region" description="Helical" evidence="6">
    <location>
        <begin position="104"/>
        <end position="122"/>
    </location>
</feature>
<dbReference type="GO" id="GO:0005886">
    <property type="term" value="C:plasma membrane"/>
    <property type="evidence" value="ECO:0007669"/>
    <property type="project" value="TreeGrafter"/>
</dbReference>
<accession>A0A4S4KPZ4</accession>